<dbReference type="AlphaFoldDB" id="A0A843W1K1"/>
<feature type="non-terminal residue" evidence="1">
    <location>
        <position position="1"/>
    </location>
</feature>
<accession>A0A843W1K1</accession>
<evidence type="ECO:0000313" key="1">
    <source>
        <dbReference type="EMBL" id="MQL98203.1"/>
    </source>
</evidence>
<organism evidence="1 2">
    <name type="scientific">Colocasia esculenta</name>
    <name type="common">Wild taro</name>
    <name type="synonym">Arum esculentum</name>
    <dbReference type="NCBI Taxonomy" id="4460"/>
    <lineage>
        <taxon>Eukaryota</taxon>
        <taxon>Viridiplantae</taxon>
        <taxon>Streptophyta</taxon>
        <taxon>Embryophyta</taxon>
        <taxon>Tracheophyta</taxon>
        <taxon>Spermatophyta</taxon>
        <taxon>Magnoliopsida</taxon>
        <taxon>Liliopsida</taxon>
        <taxon>Araceae</taxon>
        <taxon>Aroideae</taxon>
        <taxon>Colocasieae</taxon>
        <taxon>Colocasia</taxon>
    </lineage>
</organism>
<name>A0A843W1K1_COLES</name>
<reference evidence="1" key="1">
    <citation type="submission" date="2017-07" db="EMBL/GenBank/DDBJ databases">
        <title>Taro Niue Genome Assembly and Annotation.</title>
        <authorList>
            <person name="Atibalentja N."/>
            <person name="Keating K."/>
            <person name="Fields C.J."/>
        </authorList>
    </citation>
    <scope>NUCLEOTIDE SEQUENCE</scope>
    <source>
        <strain evidence="1">Niue_2</strain>
        <tissue evidence="1">Leaf</tissue>
    </source>
</reference>
<dbReference type="Proteomes" id="UP000652761">
    <property type="component" value="Unassembled WGS sequence"/>
</dbReference>
<evidence type="ECO:0000313" key="2">
    <source>
        <dbReference type="Proteomes" id="UP000652761"/>
    </source>
</evidence>
<proteinExistence type="predicted"/>
<comment type="caution">
    <text evidence="1">The sequence shown here is derived from an EMBL/GenBank/DDBJ whole genome shotgun (WGS) entry which is preliminary data.</text>
</comment>
<sequence>WFFPKRCLSGSGGGSPRTCLHCSCSSACCIVLSDGLCCLVDGLCVLVKVLPKIALLSLLVEVLPRSALCLFWATVVLPLWFEVCRLVALRSGKVLPGRLLALLVDVLPKDASDELSLLPGGLSVLQSAWALQVKVWCTWPCVWLLRWLACLVARFQVFSAVLVDFVCPQGAGGLPRFLASYVLAQMVVW</sequence>
<dbReference type="EMBL" id="NMUH01002153">
    <property type="protein sequence ID" value="MQL98203.1"/>
    <property type="molecule type" value="Genomic_DNA"/>
</dbReference>
<gene>
    <name evidence="1" type="ORF">Taro_030905</name>
</gene>
<keyword evidence="2" id="KW-1185">Reference proteome</keyword>
<protein>
    <submittedName>
        <fullName evidence="1">Uncharacterized protein</fullName>
    </submittedName>
</protein>